<keyword evidence="4" id="KW-0747">Spliceosome</keyword>
<comment type="similarity">
    <text evidence="2 4">Belongs to the SPP2 family.</text>
</comment>
<feature type="region of interest" description="Disordered" evidence="5">
    <location>
        <begin position="36"/>
        <end position="188"/>
    </location>
</feature>
<feature type="domain" description="Spp2/MOS2 G-patch" evidence="6">
    <location>
        <begin position="273"/>
        <end position="324"/>
    </location>
</feature>
<feature type="compositionally biased region" description="Low complexity" evidence="5">
    <location>
        <begin position="62"/>
        <end position="77"/>
    </location>
</feature>
<evidence type="ECO:0000256" key="1">
    <source>
        <dbReference type="ARBA" id="ARBA00004123"/>
    </source>
</evidence>
<dbReference type="AlphaFoldDB" id="A0A8T9BIX9"/>
<protein>
    <recommendedName>
        <fullName evidence="4">Pre-mRNA-splicing factor</fullName>
    </recommendedName>
</protein>
<dbReference type="PANTHER" id="PTHR15818">
    <property type="entry name" value="G PATCH AND KOW-CONTAINING"/>
    <property type="match status" value="1"/>
</dbReference>
<dbReference type="GO" id="GO:0005681">
    <property type="term" value="C:spliceosomal complex"/>
    <property type="evidence" value="ECO:0007669"/>
    <property type="project" value="UniProtKB-UniRule"/>
</dbReference>
<sequence length="417" mass="46057">MNGVKANIFCPHRPLNLDHQIFKHFLQTSFFQQHQIKMSPSKDGPPSSGAPKIGMKGFSLASKPKSGTSKPSTTTKTIVAKPPSSLGKRPRSTFPQHDDSDNDSESEMRGKHEVVTGFGEDGAIKQGGNKKEGPLVIPSLGNSNRRAGASRRGGGKNLLPAEVQAEAREREAKERGEGEVKTEEGTKEEIKWGLSVRKKEAEEPATGDEVDVKAEETKVKVEEVETKTVSTDDEALQALLGDEKARKGPDLIIPAHVSEDAAYAHAIATAPPSSTLEDYERVPVEEFGAALLRGMGWNGETKKDGKAKDVKRRQNLLGLGAKELEGAEELGAWVQKADVKRLKPAGSGKGRGNGDRRPRVSEYKREEERKRERREDRGGGSYRSERERERGGGRDRDGYRDSGRDRERERDRDRRRH</sequence>
<evidence type="ECO:0000256" key="2">
    <source>
        <dbReference type="ARBA" id="ARBA00008576"/>
    </source>
</evidence>
<keyword evidence="4" id="KW-0507">mRNA processing</keyword>
<gene>
    <name evidence="7" type="primary">SPP2_0</name>
    <name evidence="7" type="ORF">LARI1_G004769</name>
</gene>
<keyword evidence="3 4" id="KW-0539">Nucleus</keyword>
<comment type="caution">
    <text evidence="7">The sequence shown here is derived from an EMBL/GenBank/DDBJ whole genome shotgun (WGS) entry which is preliminary data.</text>
</comment>
<evidence type="ECO:0000259" key="6">
    <source>
        <dbReference type="Pfam" id="PF12656"/>
    </source>
</evidence>
<evidence type="ECO:0000313" key="7">
    <source>
        <dbReference type="EMBL" id="TVY18363.1"/>
    </source>
</evidence>
<reference evidence="7 8" key="1">
    <citation type="submission" date="2018-05" db="EMBL/GenBank/DDBJ databases">
        <title>Whole genome sequencing for identification of molecular markers to develop diagnostic detection tools for the regulated plant pathogen Lachnellula willkommii.</title>
        <authorList>
            <person name="Giroux E."/>
            <person name="Bilodeau G."/>
        </authorList>
    </citation>
    <scope>NUCLEOTIDE SEQUENCE [LARGE SCALE GENOMIC DNA]</scope>
    <source>
        <strain evidence="7 8">CBS 203.66</strain>
    </source>
</reference>
<keyword evidence="4" id="KW-0508">mRNA splicing</keyword>
<evidence type="ECO:0000256" key="4">
    <source>
        <dbReference type="RuleBase" id="RU369096"/>
    </source>
</evidence>
<comment type="function">
    <text evidence="4">Involved in spliceosome maturation and the first step of pre-mRNA splicing.</text>
</comment>
<accession>A0A8T9BIX9</accession>
<dbReference type="PANTHER" id="PTHR15818:SF2">
    <property type="entry name" value="G-PATCH DOMAIN AND KOW MOTIFS-CONTAINING PROTEIN"/>
    <property type="match status" value="1"/>
</dbReference>
<feature type="compositionally biased region" description="Basic and acidic residues" evidence="5">
    <location>
        <begin position="352"/>
        <end position="417"/>
    </location>
</feature>
<organism evidence="7 8">
    <name type="scientific">Lachnellula arida</name>
    <dbReference type="NCBI Taxonomy" id="1316785"/>
    <lineage>
        <taxon>Eukaryota</taxon>
        <taxon>Fungi</taxon>
        <taxon>Dikarya</taxon>
        <taxon>Ascomycota</taxon>
        <taxon>Pezizomycotina</taxon>
        <taxon>Leotiomycetes</taxon>
        <taxon>Helotiales</taxon>
        <taxon>Lachnaceae</taxon>
        <taxon>Lachnellula</taxon>
    </lineage>
</organism>
<feature type="region of interest" description="Disordered" evidence="5">
    <location>
        <begin position="335"/>
        <end position="417"/>
    </location>
</feature>
<name>A0A8T9BIX9_9HELO</name>
<proteinExistence type="inferred from homology"/>
<dbReference type="Pfam" id="PF12656">
    <property type="entry name" value="G-patch_2"/>
    <property type="match status" value="1"/>
</dbReference>
<dbReference type="GO" id="GO:0000398">
    <property type="term" value="P:mRNA splicing, via spliceosome"/>
    <property type="evidence" value="ECO:0007669"/>
    <property type="project" value="UniProtKB-UniRule"/>
</dbReference>
<evidence type="ECO:0000256" key="3">
    <source>
        <dbReference type="ARBA" id="ARBA00023242"/>
    </source>
</evidence>
<dbReference type="InterPro" id="IPR026822">
    <property type="entry name" value="Spp2/MOS2_G-patch"/>
</dbReference>
<feature type="compositionally biased region" description="Basic and acidic residues" evidence="5">
    <location>
        <begin position="165"/>
        <end position="188"/>
    </location>
</feature>
<dbReference type="Proteomes" id="UP000469559">
    <property type="component" value="Unassembled WGS sequence"/>
</dbReference>
<dbReference type="EMBL" id="QGMF01000177">
    <property type="protein sequence ID" value="TVY18363.1"/>
    <property type="molecule type" value="Genomic_DNA"/>
</dbReference>
<evidence type="ECO:0000256" key="5">
    <source>
        <dbReference type="SAM" id="MobiDB-lite"/>
    </source>
</evidence>
<comment type="subcellular location">
    <subcellularLocation>
        <location evidence="1 4">Nucleus</location>
    </subcellularLocation>
</comment>
<keyword evidence="8" id="KW-1185">Reference proteome</keyword>
<dbReference type="InterPro" id="IPR045166">
    <property type="entry name" value="Spp2-like"/>
</dbReference>
<dbReference type="OrthoDB" id="5577072at2759"/>
<evidence type="ECO:0000313" key="8">
    <source>
        <dbReference type="Proteomes" id="UP000469559"/>
    </source>
</evidence>